<proteinExistence type="predicted"/>
<protein>
    <submittedName>
        <fullName evidence="1">Uncharacterized protein</fullName>
    </submittedName>
</protein>
<name>A0ACB9J0J5_9ASTR</name>
<accession>A0ACB9J0J5</accession>
<dbReference type="EMBL" id="CM042023">
    <property type="protein sequence ID" value="KAI3813983.1"/>
    <property type="molecule type" value="Genomic_DNA"/>
</dbReference>
<evidence type="ECO:0000313" key="1">
    <source>
        <dbReference type="EMBL" id="KAI3813983.1"/>
    </source>
</evidence>
<organism evidence="1 2">
    <name type="scientific">Smallanthus sonchifolius</name>
    <dbReference type="NCBI Taxonomy" id="185202"/>
    <lineage>
        <taxon>Eukaryota</taxon>
        <taxon>Viridiplantae</taxon>
        <taxon>Streptophyta</taxon>
        <taxon>Embryophyta</taxon>
        <taxon>Tracheophyta</taxon>
        <taxon>Spermatophyta</taxon>
        <taxon>Magnoliopsida</taxon>
        <taxon>eudicotyledons</taxon>
        <taxon>Gunneridae</taxon>
        <taxon>Pentapetalae</taxon>
        <taxon>asterids</taxon>
        <taxon>campanulids</taxon>
        <taxon>Asterales</taxon>
        <taxon>Asteraceae</taxon>
        <taxon>Asteroideae</taxon>
        <taxon>Heliantheae alliance</taxon>
        <taxon>Millerieae</taxon>
        <taxon>Smallanthus</taxon>
    </lineage>
</organism>
<evidence type="ECO:0000313" key="2">
    <source>
        <dbReference type="Proteomes" id="UP001056120"/>
    </source>
</evidence>
<reference evidence="2" key="1">
    <citation type="journal article" date="2022" name="Mol. Ecol. Resour.">
        <title>The genomes of chicory, endive, great burdock and yacon provide insights into Asteraceae palaeo-polyploidization history and plant inulin production.</title>
        <authorList>
            <person name="Fan W."/>
            <person name="Wang S."/>
            <person name="Wang H."/>
            <person name="Wang A."/>
            <person name="Jiang F."/>
            <person name="Liu H."/>
            <person name="Zhao H."/>
            <person name="Xu D."/>
            <person name="Zhang Y."/>
        </authorList>
    </citation>
    <scope>NUCLEOTIDE SEQUENCE [LARGE SCALE GENOMIC DNA]</scope>
    <source>
        <strain evidence="2">cv. Yunnan</strain>
    </source>
</reference>
<dbReference type="Proteomes" id="UP001056120">
    <property type="component" value="Linkage Group LG06"/>
</dbReference>
<gene>
    <name evidence="1" type="ORF">L1987_18721</name>
</gene>
<comment type="caution">
    <text evidence="1">The sequence shown here is derived from an EMBL/GenBank/DDBJ whole genome shotgun (WGS) entry which is preliminary data.</text>
</comment>
<sequence length="454" mass="51293">MPLRSGAGKFLGYMRLTSRVASLNRFISRSSERCREFYDILKKNKRFEWEEKHEQALQPLKEYLSAAPLLTKPEDGEPLSLYLAISSNSVRAVLVKDHEGQQHPVYYVNLEVQQFKESMDKWTLFIDGASNVRRTGLGIIHKSPQGDIITQSISCEFQATNNEEEYVAMIAGLQLAWDIKIRYLQVYVDSLIIANHLNGSYAVKGEKLAKYLTIVKQLSTKFEIFSITQVPTKDNAAYALANLSSALKIPEGPNLRCLEDPETHEVFKDIHEDRTTTNNATDQTPFSLVFGTEAMIPTEMVIPTARTSLQTKETNNEALAHDLDTADELRYLAKICIAAYPQRIAKSYNKNIRIRRFQMGDLVFRKEFQNTTNLNDGKLPPKWEGPYLIDSEASKGAYCTDLSIGEVLARLTPTFTKVSCFAERIPRIEFEQSTWSARYSSIVQGGATSPCNTG</sequence>
<reference evidence="1 2" key="2">
    <citation type="journal article" date="2022" name="Mol. Ecol. Resour.">
        <title>The genomes of chicory, endive, great burdock and yacon provide insights into Asteraceae paleo-polyploidization history and plant inulin production.</title>
        <authorList>
            <person name="Fan W."/>
            <person name="Wang S."/>
            <person name="Wang H."/>
            <person name="Wang A."/>
            <person name="Jiang F."/>
            <person name="Liu H."/>
            <person name="Zhao H."/>
            <person name="Xu D."/>
            <person name="Zhang Y."/>
        </authorList>
    </citation>
    <scope>NUCLEOTIDE SEQUENCE [LARGE SCALE GENOMIC DNA]</scope>
    <source>
        <strain evidence="2">cv. Yunnan</strain>
        <tissue evidence="1">Leaves</tissue>
    </source>
</reference>
<keyword evidence="2" id="KW-1185">Reference proteome</keyword>